<organism evidence="1 2">
    <name type="scientific">Bacteroides faecium</name>
    <dbReference type="NCBI Taxonomy" id="2715212"/>
    <lineage>
        <taxon>Bacteria</taxon>
        <taxon>Pseudomonadati</taxon>
        <taxon>Bacteroidota</taxon>
        <taxon>Bacteroidia</taxon>
        <taxon>Bacteroidales</taxon>
        <taxon>Bacteroidaceae</taxon>
        <taxon>Bacteroides</taxon>
    </lineage>
</organism>
<evidence type="ECO:0000313" key="2">
    <source>
        <dbReference type="Proteomes" id="UP000501780"/>
    </source>
</evidence>
<dbReference type="KEGG" id="bfc:BacF7301_16260"/>
<evidence type="ECO:0000313" key="1">
    <source>
        <dbReference type="EMBL" id="QIU95606.1"/>
    </source>
</evidence>
<accession>A0A6H0KQ67</accession>
<protein>
    <submittedName>
        <fullName evidence="1">Uncharacterized protein</fullName>
    </submittedName>
</protein>
<dbReference type="EMBL" id="CP050831">
    <property type="protein sequence ID" value="QIU95606.1"/>
    <property type="molecule type" value="Genomic_DNA"/>
</dbReference>
<sequence length="45" mass="4866">MVSNFVNLPACLQDIVGRHGEVAELVLLSNRPSAVKRMDVNSLTA</sequence>
<reference evidence="1 2" key="1">
    <citation type="submission" date="2020-03" db="EMBL/GenBank/DDBJ databases">
        <title>Genomic analysis of Bacteroides faecium CBA7301.</title>
        <authorList>
            <person name="Kim J."/>
            <person name="Roh S.W."/>
        </authorList>
    </citation>
    <scope>NUCLEOTIDE SEQUENCE [LARGE SCALE GENOMIC DNA]</scope>
    <source>
        <strain evidence="1 2">CBA7301</strain>
    </source>
</reference>
<dbReference type="RefSeq" id="WP_167964412.1">
    <property type="nucleotide sequence ID" value="NZ_CP050831.1"/>
</dbReference>
<dbReference type="Proteomes" id="UP000501780">
    <property type="component" value="Chromosome"/>
</dbReference>
<keyword evidence="2" id="KW-1185">Reference proteome</keyword>
<name>A0A6H0KQ67_9BACE</name>
<gene>
    <name evidence="1" type="ORF">BacF7301_16260</name>
</gene>
<dbReference type="AlphaFoldDB" id="A0A6H0KQ67"/>
<proteinExistence type="predicted"/>